<proteinExistence type="predicted"/>
<organism evidence="1 2">
    <name type="scientific">Actinidia rufa</name>
    <dbReference type="NCBI Taxonomy" id="165716"/>
    <lineage>
        <taxon>Eukaryota</taxon>
        <taxon>Viridiplantae</taxon>
        <taxon>Streptophyta</taxon>
        <taxon>Embryophyta</taxon>
        <taxon>Tracheophyta</taxon>
        <taxon>Spermatophyta</taxon>
        <taxon>Magnoliopsida</taxon>
        <taxon>eudicotyledons</taxon>
        <taxon>Gunneridae</taxon>
        <taxon>Pentapetalae</taxon>
        <taxon>asterids</taxon>
        <taxon>Ericales</taxon>
        <taxon>Actinidiaceae</taxon>
        <taxon>Actinidia</taxon>
    </lineage>
</organism>
<dbReference type="AlphaFoldDB" id="A0A7J0FTP2"/>
<dbReference type="OrthoDB" id="1752047at2759"/>
<evidence type="ECO:0000313" key="2">
    <source>
        <dbReference type="Proteomes" id="UP000585474"/>
    </source>
</evidence>
<comment type="caution">
    <text evidence="1">The sequence shown here is derived from an EMBL/GenBank/DDBJ whole genome shotgun (WGS) entry which is preliminary data.</text>
</comment>
<sequence>MQIDLAILTNSATMTPPRITKELVKGILHGAIIANPQALTLDAGKITLPNDHLSRHCSYVSTEQKFKDLDPQIEAINTGVNAPVTMDLLIRQTEPPFIERVIRAEVSSKFKFPSQLRVYEGKKDPMDHLNSYKNLMMRQGVLDEVMCKAFSTTLRGPMRVKEKNASHLFADHQKDGESLKDYIRQFNQVVLKVEDPNDNVIVMEMMKGLRPTPLFDSSSKNVLKTLSAHQVKADKYIAAKELAKKPSKEGEGKQITRGLWPQYKRLFQLKEQIDNLIKRGYLRKFLVDCPRLATPERGSTTGDIQTIHGGFVSGGLSMSSRKKHAREAKRRAKEEVYNLSSPTTEVSFFITFTNEDLRGLHIPHDNALVVSSTITNFNV</sequence>
<dbReference type="PANTHER" id="PTHR33223">
    <property type="entry name" value="CCHC-TYPE DOMAIN-CONTAINING PROTEIN"/>
    <property type="match status" value="1"/>
</dbReference>
<dbReference type="EMBL" id="BJWL01000015">
    <property type="protein sequence ID" value="GFZ02072.1"/>
    <property type="molecule type" value="Genomic_DNA"/>
</dbReference>
<keyword evidence="2" id="KW-1185">Reference proteome</keyword>
<name>A0A7J0FTP2_9ERIC</name>
<reference evidence="1 2" key="1">
    <citation type="submission" date="2019-07" db="EMBL/GenBank/DDBJ databases">
        <title>De Novo Assembly of kiwifruit Actinidia rufa.</title>
        <authorList>
            <person name="Sugita-Konishi S."/>
            <person name="Sato K."/>
            <person name="Mori E."/>
            <person name="Abe Y."/>
            <person name="Kisaki G."/>
            <person name="Hamano K."/>
            <person name="Suezawa K."/>
            <person name="Otani M."/>
            <person name="Fukuda T."/>
            <person name="Manabe T."/>
            <person name="Gomi K."/>
            <person name="Tabuchi M."/>
            <person name="Akimitsu K."/>
            <person name="Kataoka I."/>
        </authorList>
    </citation>
    <scope>NUCLEOTIDE SEQUENCE [LARGE SCALE GENOMIC DNA]</scope>
    <source>
        <strain evidence="2">cv. Fuchu</strain>
    </source>
</reference>
<accession>A0A7J0FTP2</accession>
<dbReference type="PANTHER" id="PTHR33223:SF10">
    <property type="entry name" value="AMINOTRANSFERASE-LIKE PLANT MOBILE DOMAIN-CONTAINING PROTEIN"/>
    <property type="match status" value="1"/>
</dbReference>
<evidence type="ECO:0000313" key="1">
    <source>
        <dbReference type="EMBL" id="GFZ02072.1"/>
    </source>
</evidence>
<protein>
    <recommendedName>
        <fullName evidence="3">Retrotransposon gag domain-containing protein</fullName>
    </recommendedName>
</protein>
<gene>
    <name evidence="1" type="ORF">Acr_15g0006810</name>
</gene>
<evidence type="ECO:0008006" key="3">
    <source>
        <dbReference type="Google" id="ProtNLM"/>
    </source>
</evidence>
<dbReference type="Proteomes" id="UP000585474">
    <property type="component" value="Unassembled WGS sequence"/>
</dbReference>